<dbReference type="Proteomes" id="UP001415857">
    <property type="component" value="Unassembled WGS sequence"/>
</dbReference>
<comment type="caution">
    <text evidence="2">The sequence shown here is derived from an EMBL/GenBank/DDBJ whole genome shotgun (WGS) entry which is preliminary data.</text>
</comment>
<name>A0AAP0NH11_LIQFO</name>
<proteinExistence type="predicted"/>
<evidence type="ECO:0000313" key="2">
    <source>
        <dbReference type="EMBL" id="KAK9271685.1"/>
    </source>
</evidence>
<evidence type="ECO:0000256" key="1">
    <source>
        <dbReference type="SAM" id="MobiDB-lite"/>
    </source>
</evidence>
<sequence length="164" mass="18598">MAYYRQDMQSFMPSQFFSEKDKNMEFINHFAELNPTMLENFNISDFPVGTFLAHQQPEFPAIFAHDLAATSHVDYFNEAPVVHTNQLIGDVCKKRKVIEQSISSSYKISSASSGNEAKENSRIEQKNSLGKGKKARSEKARSDWKRSGQIRGSSSCSSKKRPSY</sequence>
<dbReference type="EMBL" id="JBBPBK010000013">
    <property type="protein sequence ID" value="KAK9271685.1"/>
    <property type="molecule type" value="Genomic_DNA"/>
</dbReference>
<feature type="compositionally biased region" description="Basic and acidic residues" evidence="1">
    <location>
        <begin position="116"/>
        <end position="125"/>
    </location>
</feature>
<reference evidence="2 3" key="1">
    <citation type="journal article" date="2024" name="Plant J.">
        <title>Genome sequences and population genomics reveal climatic adaptation and genomic divergence between two closely related sweetgum species.</title>
        <authorList>
            <person name="Xu W.Q."/>
            <person name="Ren C.Q."/>
            <person name="Zhang X.Y."/>
            <person name="Comes H.P."/>
            <person name="Liu X.H."/>
            <person name="Li Y.G."/>
            <person name="Kettle C.J."/>
            <person name="Jalonen R."/>
            <person name="Gaisberger H."/>
            <person name="Ma Y.Z."/>
            <person name="Qiu Y.X."/>
        </authorList>
    </citation>
    <scope>NUCLEOTIDE SEQUENCE [LARGE SCALE GENOMIC DNA]</scope>
    <source>
        <strain evidence="2">Hangzhou</strain>
    </source>
</reference>
<gene>
    <name evidence="2" type="ORF">L1049_002048</name>
</gene>
<dbReference type="AlphaFoldDB" id="A0AAP0NH11"/>
<organism evidence="2 3">
    <name type="scientific">Liquidambar formosana</name>
    <name type="common">Formosan gum</name>
    <dbReference type="NCBI Taxonomy" id="63359"/>
    <lineage>
        <taxon>Eukaryota</taxon>
        <taxon>Viridiplantae</taxon>
        <taxon>Streptophyta</taxon>
        <taxon>Embryophyta</taxon>
        <taxon>Tracheophyta</taxon>
        <taxon>Spermatophyta</taxon>
        <taxon>Magnoliopsida</taxon>
        <taxon>eudicotyledons</taxon>
        <taxon>Gunneridae</taxon>
        <taxon>Pentapetalae</taxon>
        <taxon>Saxifragales</taxon>
        <taxon>Altingiaceae</taxon>
        <taxon>Liquidambar</taxon>
    </lineage>
</organism>
<feature type="compositionally biased region" description="Basic and acidic residues" evidence="1">
    <location>
        <begin position="135"/>
        <end position="146"/>
    </location>
</feature>
<protein>
    <submittedName>
        <fullName evidence="2">Uncharacterized protein</fullName>
    </submittedName>
</protein>
<accession>A0AAP0NH11</accession>
<feature type="compositionally biased region" description="Low complexity" evidence="1">
    <location>
        <begin position="103"/>
        <end position="113"/>
    </location>
</feature>
<evidence type="ECO:0000313" key="3">
    <source>
        <dbReference type="Proteomes" id="UP001415857"/>
    </source>
</evidence>
<keyword evidence="3" id="KW-1185">Reference proteome</keyword>
<feature type="compositionally biased region" description="Low complexity" evidence="1">
    <location>
        <begin position="147"/>
        <end position="157"/>
    </location>
</feature>
<feature type="region of interest" description="Disordered" evidence="1">
    <location>
        <begin position="103"/>
        <end position="164"/>
    </location>
</feature>